<dbReference type="OrthoDB" id="2189687at2"/>
<organism evidence="1 2">
    <name type="scientific">Paucilactobacillus suebicus DSM 5007 = KCTC 3549</name>
    <dbReference type="NCBI Taxonomy" id="1423807"/>
    <lineage>
        <taxon>Bacteria</taxon>
        <taxon>Bacillati</taxon>
        <taxon>Bacillota</taxon>
        <taxon>Bacilli</taxon>
        <taxon>Lactobacillales</taxon>
        <taxon>Lactobacillaceae</taxon>
        <taxon>Paucilactobacillus</taxon>
    </lineage>
</organism>
<name>A0A0R1W2N7_9LACO</name>
<dbReference type="Proteomes" id="UP000051820">
    <property type="component" value="Unassembled WGS sequence"/>
</dbReference>
<evidence type="ECO:0008006" key="3">
    <source>
        <dbReference type="Google" id="ProtNLM"/>
    </source>
</evidence>
<keyword evidence="2" id="KW-1185">Reference proteome</keyword>
<dbReference type="eggNOG" id="COG0456">
    <property type="taxonomic scope" value="Bacteria"/>
</dbReference>
<dbReference type="PATRIC" id="fig|1423807.3.peg.319"/>
<evidence type="ECO:0000313" key="1">
    <source>
        <dbReference type="EMBL" id="KRM12104.1"/>
    </source>
</evidence>
<dbReference type="STRING" id="1423807.FD16_GL000316"/>
<accession>A0A0R1W2N7</accession>
<protein>
    <recommendedName>
        <fullName evidence="3">Reductase</fullName>
    </recommendedName>
</protein>
<proteinExistence type="predicted"/>
<dbReference type="RefSeq" id="WP_010622213.1">
    <property type="nucleotide sequence ID" value="NZ_AZGF01000011.1"/>
</dbReference>
<sequence>MLVNYRDEYEKIAMGLLSFIPDLKDLGHLNTEMQWYIDSANRPMYLWRNEDDHLIGIVCLEIGDDYVLVRRLSFTPTDRTGRNIFALLTAVHAKYEGKKLVGTMETQPLITNWGKTLDD</sequence>
<dbReference type="EMBL" id="AZGF01000011">
    <property type="protein sequence ID" value="KRM12104.1"/>
    <property type="molecule type" value="Genomic_DNA"/>
</dbReference>
<gene>
    <name evidence="1" type="ORF">FD16_GL000316</name>
</gene>
<comment type="caution">
    <text evidence="1">The sequence shown here is derived from an EMBL/GenBank/DDBJ whole genome shotgun (WGS) entry which is preliminary data.</text>
</comment>
<evidence type="ECO:0000313" key="2">
    <source>
        <dbReference type="Proteomes" id="UP000051820"/>
    </source>
</evidence>
<reference evidence="1 2" key="1">
    <citation type="journal article" date="2015" name="Genome Announc.">
        <title>Expanding the biotechnology potential of lactobacilli through comparative genomics of 213 strains and associated genera.</title>
        <authorList>
            <person name="Sun Z."/>
            <person name="Harris H.M."/>
            <person name="McCann A."/>
            <person name="Guo C."/>
            <person name="Argimon S."/>
            <person name="Zhang W."/>
            <person name="Yang X."/>
            <person name="Jeffery I.B."/>
            <person name="Cooney J.C."/>
            <person name="Kagawa T.F."/>
            <person name="Liu W."/>
            <person name="Song Y."/>
            <person name="Salvetti E."/>
            <person name="Wrobel A."/>
            <person name="Rasinkangas P."/>
            <person name="Parkhill J."/>
            <person name="Rea M.C."/>
            <person name="O'Sullivan O."/>
            <person name="Ritari J."/>
            <person name="Douillard F.P."/>
            <person name="Paul Ross R."/>
            <person name="Yang R."/>
            <person name="Briner A.E."/>
            <person name="Felis G.E."/>
            <person name="de Vos W.M."/>
            <person name="Barrangou R."/>
            <person name="Klaenhammer T.R."/>
            <person name="Caufield P.W."/>
            <person name="Cui Y."/>
            <person name="Zhang H."/>
            <person name="O'Toole P.W."/>
        </authorList>
    </citation>
    <scope>NUCLEOTIDE SEQUENCE [LARGE SCALE GENOMIC DNA]</scope>
    <source>
        <strain evidence="1 2">DSM 5007</strain>
    </source>
</reference>
<dbReference type="AlphaFoldDB" id="A0A0R1W2N7"/>